<feature type="region of interest" description="Disordered" evidence="2">
    <location>
        <begin position="195"/>
        <end position="219"/>
    </location>
</feature>
<name>A0A9E9M0M3_9BURK</name>
<reference evidence="3" key="1">
    <citation type="journal article" date="2022" name="Front. Microbiol.">
        <title>New perspectives on an old grouping: The genomic and phenotypic variability of Oxalobacter formigenes and the implications for calcium oxalate stone prevention.</title>
        <authorList>
            <person name="Chmiel J.A."/>
            <person name="Carr C."/>
            <person name="Stuivenberg G.A."/>
            <person name="Venema R."/>
            <person name="Chanyi R.M."/>
            <person name="Al K.F."/>
            <person name="Giguere D."/>
            <person name="Say H."/>
            <person name="Akouris P.P."/>
            <person name="Dominguez Romero S.A."/>
            <person name="Kwong A."/>
            <person name="Tai V."/>
            <person name="Koval S.F."/>
            <person name="Razvi H."/>
            <person name="Bjazevic J."/>
            <person name="Burton J.P."/>
        </authorList>
    </citation>
    <scope>NUCLEOTIDE SEQUENCE</scope>
    <source>
        <strain evidence="3">WoOx3</strain>
    </source>
</reference>
<dbReference type="RefSeq" id="WP_269309353.1">
    <property type="nucleotide sequence ID" value="NZ_CP098242.1"/>
</dbReference>
<organism evidence="3 4">
    <name type="scientific">Oxalobacter vibrioformis</name>
    <dbReference type="NCBI Taxonomy" id="933080"/>
    <lineage>
        <taxon>Bacteria</taxon>
        <taxon>Pseudomonadati</taxon>
        <taxon>Pseudomonadota</taxon>
        <taxon>Betaproteobacteria</taxon>
        <taxon>Burkholderiales</taxon>
        <taxon>Oxalobacteraceae</taxon>
        <taxon>Oxalobacter</taxon>
    </lineage>
</organism>
<feature type="coiled-coil region" evidence="1">
    <location>
        <begin position="108"/>
        <end position="135"/>
    </location>
</feature>
<proteinExistence type="predicted"/>
<accession>A0A9E9M0M3</accession>
<dbReference type="Proteomes" id="UP001156215">
    <property type="component" value="Chromosome"/>
</dbReference>
<evidence type="ECO:0000256" key="2">
    <source>
        <dbReference type="SAM" id="MobiDB-lite"/>
    </source>
</evidence>
<dbReference type="KEGG" id="ovb:NB640_01365"/>
<evidence type="ECO:0000313" key="4">
    <source>
        <dbReference type="Proteomes" id="UP001156215"/>
    </source>
</evidence>
<gene>
    <name evidence="3" type="ORF">NB640_01365</name>
</gene>
<protein>
    <submittedName>
        <fullName evidence="3">Uncharacterized protein</fullName>
    </submittedName>
</protein>
<keyword evidence="1" id="KW-0175">Coiled coil</keyword>
<keyword evidence="4" id="KW-1185">Reference proteome</keyword>
<dbReference type="AlphaFoldDB" id="A0A9E9M0M3"/>
<evidence type="ECO:0000256" key="1">
    <source>
        <dbReference type="SAM" id="Coils"/>
    </source>
</evidence>
<sequence>MNNNNDGKQNPETTSMDQVRELLFGAQLKDMETRFQRQEARFQREISDAREALKNRLDSLENFMRSETSSLLHRINTETSERDAALKVEEKERIEAFNNLTKSIAAAEEAFERRVAALSNTLDNTEQEIRKLMLTETGNLNNKIDEKYENALRVISETASQIRHDMVYRSSLSSMFTEMVVKLSGQWSSDVARMMGDESRHSHENIVEHSLSDEGRSDA</sequence>
<dbReference type="EMBL" id="CP098242">
    <property type="protein sequence ID" value="WAW10343.1"/>
    <property type="molecule type" value="Genomic_DNA"/>
</dbReference>
<evidence type="ECO:0000313" key="3">
    <source>
        <dbReference type="EMBL" id="WAW10343.1"/>
    </source>
</evidence>